<dbReference type="CDD" id="cd00158">
    <property type="entry name" value="RHOD"/>
    <property type="match status" value="1"/>
</dbReference>
<dbReference type="Pfam" id="PF00581">
    <property type="entry name" value="Rhodanese"/>
    <property type="match status" value="3"/>
</dbReference>
<feature type="chain" id="PRO_5045355517" evidence="2">
    <location>
        <begin position="21"/>
        <end position="476"/>
    </location>
</feature>
<evidence type="ECO:0000313" key="5">
    <source>
        <dbReference type="Proteomes" id="UP001500604"/>
    </source>
</evidence>
<proteinExistence type="predicted"/>
<dbReference type="Proteomes" id="UP001500604">
    <property type="component" value="Unassembled WGS sequence"/>
</dbReference>
<dbReference type="SUPFAM" id="SSF52821">
    <property type="entry name" value="Rhodanese/Cell cycle control phosphatase"/>
    <property type="match status" value="3"/>
</dbReference>
<evidence type="ECO:0000256" key="1">
    <source>
        <dbReference type="ARBA" id="ARBA00022737"/>
    </source>
</evidence>
<keyword evidence="1" id="KW-0677">Repeat</keyword>
<dbReference type="PANTHER" id="PTHR43855">
    <property type="entry name" value="THIOSULFATE SULFURTRANSFERASE"/>
    <property type="match status" value="1"/>
</dbReference>
<feature type="domain" description="Rhodanese" evidence="3">
    <location>
        <begin position="177"/>
        <end position="285"/>
    </location>
</feature>
<name>A0ABP8V487_9GAMM</name>
<reference evidence="5" key="1">
    <citation type="journal article" date="2019" name="Int. J. Syst. Evol. Microbiol.">
        <title>The Global Catalogue of Microorganisms (GCM) 10K type strain sequencing project: providing services to taxonomists for standard genome sequencing and annotation.</title>
        <authorList>
            <consortium name="The Broad Institute Genomics Platform"/>
            <consortium name="The Broad Institute Genome Sequencing Center for Infectious Disease"/>
            <person name="Wu L."/>
            <person name="Ma J."/>
        </authorList>
    </citation>
    <scope>NUCLEOTIDE SEQUENCE [LARGE SCALE GENOMIC DNA]</scope>
    <source>
        <strain evidence="5">JCM 17805</strain>
    </source>
</reference>
<keyword evidence="5" id="KW-1185">Reference proteome</keyword>
<comment type="caution">
    <text evidence="4">The sequence shown here is derived from an EMBL/GenBank/DDBJ whole genome shotgun (WGS) entry which is preliminary data.</text>
</comment>
<gene>
    <name evidence="4" type="ORF">GCM10023116_21610</name>
</gene>
<feature type="domain" description="Rhodanese" evidence="3">
    <location>
        <begin position="48"/>
        <end position="157"/>
    </location>
</feature>
<dbReference type="EMBL" id="BAABFL010000329">
    <property type="protein sequence ID" value="GAA4649880.1"/>
    <property type="molecule type" value="Genomic_DNA"/>
</dbReference>
<protein>
    <submittedName>
        <fullName evidence="4">Sulfurtransferase</fullName>
    </submittedName>
</protein>
<accession>A0ABP8V487</accession>
<feature type="signal peptide" evidence="2">
    <location>
        <begin position="1"/>
        <end position="20"/>
    </location>
</feature>
<feature type="domain" description="Rhodanese" evidence="3">
    <location>
        <begin position="318"/>
        <end position="440"/>
    </location>
</feature>
<keyword evidence="2" id="KW-0732">Signal</keyword>
<evidence type="ECO:0000259" key="3">
    <source>
        <dbReference type="PROSITE" id="PS50206"/>
    </source>
</evidence>
<dbReference type="InterPro" id="IPR036873">
    <property type="entry name" value="Rhodanese-like_dom_sf"/>
</dbReference>
<dbReference type="PROSITE" id="PS50206">
    <property type="entry name" value="RHODANESE_3"/>
    <property type="match status" value="3"/>
</dbReference>
<dbReference type="Gene3D" id="3.40.250.10">
    <property type="entry name" value="Rhodanese-like domain"/>
    <property type="match status" value="3"/>
</dbReference>
<evidence type="ECO:0000256" key="2">
    <source>
        <dbReference type="SAM" id="SignalP"/>
    </source>
</evidence>
<organism evidence="4 5">
    <name type="scientific">Kistimonas scapharcae</name>
    <dbReference type="NCBI Taxonomy" id="1036133"/>
    <lineage>
        <taxon>Bacteria</taxon>
        <taxon>Pseudomonadati</taxon>
        <taxon>Pseudomonadota</taxon>
        <taxon>Gammaproteobacteria</taxon>
        <taxon>Oceanospirillales</taxon>
        <taxon>Endozoicomonadaceae</taxon>
        <taxon>Kistimonas</taxon>
    </lineage>
</organism>
<dbReference type="InterPro" id="IPR051126">
    <property type="entry name" value="Thiosulfate_sulfurtransferase"/>
</dbReference>
<dbReference type="PANTHER" id="PTHR43855:SF1">
    <property type="entry name" value="THIOSULFATE SULFURTRANSFERASE"/>
    <property type="match status" value="1"/>
</dbReference>
<dbReference type="CDD" id="cd01448">
    <property type="entry name" value="TST_Repeat_1"/>
    <property type="match status" value="1"/>
</dbReference>
<dbReference type="RefSeq" id="WP_345195898.1">
    <property type="nucleotide sequence ID" value="NZ_BAABFL010000329.1"/>
</dbReference>
<sequence>MLYTSLTRAFCLGGMVLFIAACQPDKPSMTAPAAYTTINTQQLSQKLTTSQYTLIDTRSPDAFNGWTLQGEQRGGHIPGAKLLSADWITRDLPELDTAYQRTGIQPDQSIIIYGYDREQSTTVANWLVSEMGHNLDHISILKGGYNQWAAVEANPVDHLPGYHSLVPPTALNEQIKNNPQLKVVEIGWDGGKGKSYRKGHIPGALYWDDLEFEHPPIYELNDVEDIRTSLQRLGIDKNTPVAVYSTDSIGAARGASVMKYAGVSDVVMLNGGKDAWSAAGLLLDTGWVQPIPIETFGVTGPGNASVVIDIEQAKALRKQHDGALVSIRSWEEYVGDISGYGYFQKKGRITGALWGQSGDSAWDMNDYHNPDHTMRNYREIEAFWHQWGIHPDSMELAFYCGNGWRASEVWWYAQAMGYKNNQIYSSGWMRWKNDPENPVSTGNITREDSLKAWRIASGNHSPGVLAAEKVDIVTTH</sequence>
<dbReference type="InterPro" id="IPR001763">
    <property type="entry name" value="Rhodanese-like_dom"/>
</dbReference>
<evidence type="ECO:0000313" key="4">
    <source>
        <dbReference type="EMBL" id="GAA4649880.1"/>
    </source>
</evidence>
<dbReference type="SMART" id="SM00450">
    <property type="entry name" value="RHOD"/>
    <property type="match status" value="3"/>
</dbReference>